<evidence type="ECO:0000256" key="5">
    <source>
        <dbReference type="ARBA" id="ARBA00022989"/>
    </source>
</evidence>
<reference evidence="14" key="1">
    <citation type="submission" date="2016-04" db="EMBL/GenBank/DDBJ databases">
        <title>Complete Genome Sequences of Twelve Strains of a Stable Defined Moderately Diverse Mouse Microbiota 2 (sDMDMm2).</title>
        <authorList>
            <person name="Uchimura Y."/>
            <person name="Wyss M."/>
            <person name="Brugiroux S."/>
            <person name="Limenitakis J.P."/>
            <person name="Stecher B."/>
            <person name="McCoy K.D."/>
            <person name="Macpherson A.J."/>
        </authorList>
    </citation>
    <scope>NUCLEOTIDE SEQUENCE [LARGE SCALE GENOMIC DNA]</scope>
    <source>
        <strain evidence="14">YL27</strain>
    </source>
</reference>
<evidence type="ECO:0000259" key="12">
    <source>
        <dbReference type="Pfam" id="PF07884"/>
    </source>
</evidence>
<feature type="transmembrane region" description="Helical" evidence="11">
    <location>
        <begin position="251"/>
        <end position="269"/>
    </location>
</feature>
<feature type="transmembrane region" description="Helical" evidence="11">
    <location>
        <begin position="224"/>
        <end position="245"/>
    </location>
</feature>
<feature type="transmembrane region" description="Helical" evidence="11">
    <location>
        <begin position="309"/>
        <end position="329"/>
    </location>
</feature>
<evidence type="ECO:0000256" key="1">
    <source>
        <dbReference type="ARBA" id="ARBA00004141"/>
    </source>
</evidence>
<keyword evidence="14" id="KW-1185">Reference proteome</keyword>
<dbReference type="GO" id="GO:0048038">
    <property type="term" value="F:quinone binding"/>
    <property type="evidence" value="ECO:0007669"/>
    <property type="project" value="UniProtKB-KW"/>
</dbReference>
<keyword evidence="4" id="KW-0874">Quinone</keyword>
<gene>
    <name evidence="13" type="ORF">A4V02_01510</name>
</gene>
<feature type="transmembrane region" description="Helical" evidence="11">
    <location>
        <begin position="276"/>
        <end position="297"/>
    </location>
</feature>
<dbReference type="InterPro" id="IPR012932">
    <property type="entry name" value="VKOR"/>
</dbReference>
<organism evidence="13 14">
    <name type="scientific">Muribaculum intestinale</name>
    <dbReference type="NCBI Taxonomy" id="1796646"/>
    <lineage>
        <taxon>Bacteria</taxon>
        <taxon>Pseudomonadati</taxon>
        <taxon>Bacteroidota</taxon>
        <taxon>Bacteroidia</taxon>
        <taxon>Bacteroidales</taxon>
        <taxon>Muribaculaceae</taxon>
        <taxon>Muribaculum</taxon>
    </lineage>
</organism>
<dbReference type="Proteomes" id="UP000186351">
    <property type="component" value="Chromosome"/>
</dbReference>
<keyword evidence="9" id="KW-0676">Redox-active center</keyword>
<keyword evidence="6" id="KW-0560">Oxidoreductase</keyword>
<name>A0A1B1S6X8_9BACT</name>
<sequence length="376" mass="41099">MASSGSVFTEYLRVLGVPHTNAYSTRRYRAYPRHMALTAMYDLLREYKAAPEIADVKPSAEALAGVKVPFVAQTADGCRIVTEVSPKFVSVIGPHDAKAVIMPVGKFVDEWSGKAISASPTSDSGETNFKSHRFKELSRGIEKWLLVVCVVFLVAVFAVSGHTFGDWSTCAVFVLNAVGIYVCYLLILKDAHVDSRAADSVCGVIQSHGCSTVLSHDASVFLGLFPWCQIGITYFSVSFVAMLVYPPCLPYLAVASACCLPYTVWSVCYQKFRIHAWCTLCLCVQTIFWLEFLVYLAGGHFHGVFPLRFDLVVLLACYLAVLLAVNRIIPRIFGAEMSDADTLAASSQTSVKDMDDKSGLRRPSADDTAGIHVTLS</sequence>
<dbReference type="Pfam" id="PF07884">
    <property type="entry name" value="VKOR"/>
    <property type="match status" value="1"/>
</dbReference>
<accession>A0A1Z2XEY2</accession>
<comment type="similarity">
    <text evidence="2">Belongs to the VKOR family.</text>
</comment>
<evidence type="ECO:0000313" key="13">
    <source>
        <dbReference type="EMBL" id="ANU62541.1"/>
    </source>
</evidence>
<evidence type="ECO:0000256" key="11">
    <source>
        <dbReference type="SAM" id="Phobius"/>
    </source>
</evidence>
<dbReference type="AlphaFoldDB" id="A0A1B1S6X8"/>
<feature type="compositionally biased region" description="Basic and acidic residues" evidence="10">
    <location>
        <begin position="352"/>
        <end position="365"/>
    </location>
</feature>
<dbReference type="STRING" id="1796646.A4V02_01510"/>
<feature type="transmembrane region" description="Helical" evidence="11">
    <location>
        <begin position="144"/>
        <end position="165"/>
    </location>
</feature>
<keyword evidence="5 11" id="KW-1133">Transmembrane helix</keyword>
<dbReference type="GeneID" id="65535513"/>
<evidence type="ECO:0000256" key="8">
    <source>
        <dbReference type="ARBA" id="ARBA00023157"/>
    </source>
</evidence>
<dbReference type="InterPro" id="IPR038354">
    <property type="entry name" value="VKOR_sf"/>
</dbReference>
<dbReference type="GO" id="GO:0016491">
    <property type="term" value="F:oxidoreductase activity"/>
    <property type="evidence" value="ECO:0007669"/>
    <property type="project" value="UniProtKB-KW"/>
</dbReference>
<evidence type="ECO:0000256" key="2">
    <source>
        <dbReference type="ARBA" id="ARBA00006214"/>
    </source>
</evidence>
<feature type="region of interest" description="Disordered" evidence="10">
    <location>
        <begin position="348"/>
        <end position="376"/>
    </location>
</feature>
<feature type="transmembrane region" description="Helical" evidence="11">
    <location>
        <begin position="171"/>
        <end position="188"/>
    </location>
</feature>
<keyword evidence="3 11" id="KW-0812">Transmembrane</keyword>
<dbReference type="CDD" id="cd12921">
    <property type="entry name" value="VKOR_4"/>
    <property type="match status" value="1"/>
</dbReference>
<dbReference type="KEGG" id="pary:A4V02_01510"/>
<comment type="subcellular location">
    <subcellularLocation>
        <location evidence="1">Membrane</location>
        <topology evidence="1">Multi-pass membrane protein</topology>
    </subcellularLocation>
</comment>
<evidence type="ECO:0000256" key="10">
    <source>
        <dbReference type="SAM" id="MobiDB-lite"/>
    </source>
</evidence>
<proteinExistence type="inferred from homology"/>
<dbReference type="GO" id="GO:0016020">
    <property type="term" value="C:membrane"/>
    <property type="evidence" value="ECO:0007669"/>
    <property type="project" value="UniProtKB-SubCell"/>
</dbReference>
<dbReference type="EMBL" id="CP015402">
    <property type="protein sequence ID" value="ANU62541.1"/>
    <property type="molecule type" value="Genomic_DNA"/>
</dbReference>
<dbReference type="OrthoDB" id="1100563at2"/>
<evidence type="ECO:0000256" key="7">
    <source>
        <dbReference type="ARBA" id="ARBA00023136"/>
    </source>
</evidence>
<protein>
    <recommendedName>
        <fullName evidence="12">Vitamin K epoxide reductase domain-containing protein</fullName>
    </recommendedName>
</protein>
<evidence type="ECO:0000256" key="6">
    <source>
        <dbReference type="ARBA" id="ARBA00023002"/>
    </source>
</evidence>
<evidence type="ECO:0000313" key="14">
    <source>
        <dbReference type="Proteomes" id="UP000186351"/>
    </source>
</evidence>
<feature type="domain" description="Vitamin K epoxide reductase" evidence="12">
    <location>
        <begin position="172"/>
        <end position="294"/>
    </location>
</feature>
<evidence type="ECO:0000256" key="3">
    <source>
        <dbReference type="ARBA" id="ARBA00022692"/>
    </source>
</evidence>
<dbReference type="Gene3D" id="1.20.1440.130">
    <property type="entry name" value="VKOR domain"/>
    <property type="match status" value="1"/>
</dbReference>
<dbReference type="RefSeq" id="WP_068959938.1">
    <property type="nucleotide sequence ID" value="NZ_CAJTCT010000011.1"/>
</dbReference>
<keyword evidence="7 11" id="KW-0472">Membrane</keyword>
<evidence type="ECO:0000256" key="4">
    <source>
        <dbReference type="ARBA" id="ARBA00022719"/>
    </source>
</evidence>
<evidence type="ECO:0000256" key="9">
    <source>
        <dbReference type="ARBA" id="ARBA00023284"/>
    </source>
</evidence>
<keyword evidence="8" id="KW-1015">Disulfide bond</keyword>
<accession>A0A1B1S6X8</accession>